<organism evidence="2 3">
    <name type="scientific">Flavilitoribacter nigricans (strain ATCC 23147 / DSM 23189 / NBRC 102662 / NCIMB 1420 / SS-2)</name>
    <name type="common">Lewinella nigricans</name>
    <dbReference type="NCBI Taxonomy" id="1122177"/>
    <lineage>
        <taxon>Bacteria</taxon>
        <taxon>Pseudomonadati</taxon>
        <taxon>Bacteroidota</taxon>
        <taxon>Saprospiria</taxon>
        <taxon>Saprospirales</taxon>
        <taxon>Lewinellaceae</taxon>
        <taxon>Flavilitoribacter</taxon>
    </lineage>
</organism>
<feature type="transmembrane region" description="Helical" evidence="1">
    <location>
        <begin position="123"/>
        <end position="144"/>
    </location>
</feature>
<proteinExistence type="predicted"/>
<feature type="transmembrane region" description="Helical" evidence="1">
    <location>
        <begin position="50"/>
        <end position="70"/>
    </location>
</feature>
<evidence type="ECO:0000313" key="2">
    <source>
        <dbReference type="EMBL" id="PHN02301.1"/>
    </source>
</evidence>
<keyword evidence="1" id="KW-1133">Transmembrane helix</keyword>
<feature type="transmembrane region" description="Helical" evidence="1">
    <location>
        <begin position="203"/>
        <end position="221"/>
    </location>
</feature>
<keyword evidence="1" id="KW-0812">Transmembrane</keyword>
<evidence type="ECO:0000313" key="3">
    <source>
        <dbReference type="Proteomes" id="UP000223913"/>
    </source>
</evidence>
<dbReference type="EMBL" id="PDUD01000042">
    <property type="protein sequence ID" value="PHN02301.1"/>
    <property type="molecule type" value="Genomic_DNA"/>
</dbReference>
<accession>A0A2D0N190</accession>
<dbReference type="RefSeq" id="WP_099154329.1">
    <property type="nucleotide sequence ID" value="NZ_PDUD01000042.1"/>
</dbReference>
<keyword evidence="3" id="KW-1185">Reference proteome</keyword>
<reference evidence="2 3" key="1">
    <citation type="submission" date="2017-10" db="EMBL/GenBank/DDBJ databases">
        <title>The draft genome sequence of Lewinella nigricans NBRC 102662.</title>
        <authorList>
            <person name="Wang K."/>
        </authorList>
    </citation>
    <scope>NUCLEOTIDE SEQUENCE [LARGE SCALE GENOMIC DNA]</scope>
    <source>
        <strain evidence="2 3">NBRC 102662</strain>
    </source>
</reference>
<evidence type="ECO:0000256" key="1">
    <source>
        <dbReference type="SAM" id="Phobius"/>
    </source>
</evidence>
<feature type="transmembrane region" description="Helical" evidence="1">
    <location>
        <begin position="156"/>
        <end position="183"/>
    </location>
</feature>
<evidence type="ECO:0008006" key="4">
    <source>
        <dbReference type="Google" id="ProtNLM"/>
    </source>
</evidence>
<sequence>MTAFFQQLRWQFVLLQKNNIVGISIGVTLIYAAILYFLRDNSQIDKVLVALVLNDPSVIGYFFIALAFYTEKKHHLLAPLFITPVRRHIHLLARVLALSIVGVLCSLGLAVSVALTDLYFTEFILGSFGICALSILLGIIMMRYSDEFLKFSMLSAPVFLLFINLPLIQYLGAVDLGFGAWLLPIQGSLDLIDFGISGGSYRPFYVFPVLLILLPVFYFLAYRTYYEEVLKAS</sequence>
<feature type="transmembrane region" description="Helical" evidence="1">
    <location>
        <begin position="20"/>
        <end position="38"/>
    </location>
</feature>
<comment type="caution">
    <text evidence="2">The sequence shown here is derived from an EMBL/GenBank/DDBJ whole genome shotgun (WGS) entry which is preliminary data.</text>
</comment>
<protein>
    <recommendedName>
        <fullName evidence="4">ABC transporter permease</fullName>
    </recommendedName>
</protein>
<keyword evidence="1" id="KW-0472">Membrane</keyword>
<feature type="transmembrane region" description="Helical" evidence="1">
    <location>
        <begin position="91"/>
        <end position="111"/>
    </location>
</feature>
<dbReference type="AlphaFoldDB" id="A0A2D0N190"/>
<name>A0A2D0N190_FLAN2</name>
<dbReference type="OrthoDB" id="8480522at2"/>
<gene>
    <name evidence="2" type="ORF">CRP01_32910</name>
</gene>
<dbReference type="Proteomes" id="UP000223913">
    <property type="component" value="Unassembled WGS sequence"/>
</dbReference>